<dbReference type="Pfam" id="PF00595">
    <property type="entry name" value="PDZ"/>
    <property type="match status" value="1"/>
</dbReference>
<keyword evidence="4" id="KW-1185">Reference proteome</keyword>
<dbReference type="PROSITE" id="PS50106">
    <property type="entry name" value="PDZ"/>
    <property type="match status" value="1"/>
</dbReference>
<sequence>MLGEENGINVEVFQNNVNQPQLMLRQNEMMEDSMSVSTMASNMESSRDKFRFAFSREKEDELIIDIGAVVRQNYVDLPLTPAYIYCMCIEYACRTYEAHQLKKLLLRILATVRENVSMILYLRGGNFKLDRANKKAIDDPRNLFSDLATGLEEIVVYCFQQTIYTVTKALYSYLPEILDSNPFSEVEPDRKSGMGKLIGVLNYVAKLTSSQFLHIDVGKQIFMYLFFFCSTSVFNRLLLKDSGHNYYNWPSGYDWMSMRRHFHPLNEAQLFRLLSQYDLAGKSFPKIWRPLPEDKFLARQEENIMLEMSQHPPFLIPQDVSIIDLVNPPDNPGFWAFFKQLHAQFGVHEDESDSGISPNTTPRFTGNFPKVELQKSFFRQGCNQSKSTKKTIATKSKHSPTGARTSRRVQFASANEAERRQNSPRDYNENENLQETIPEYDCDTGSDVTDMSHDKRNNNVTNKNSHSAISNCQSADYRLDLLINNPGTLLPNEAKMETHVVNNTQTSPPPLPPRGSKTYCNGSDTENSTTSSIPPTKTRAVVKHVDSEYKEDLKLNINKSDILDANGITNDLLYELNNENMEGKKRKSLNNDLSSISSDSTPIIFNNLNSPPTSPSEKNSNLPVYTVTIAKGDKGLGLGLIDGLYTPLRLAGIYIRKILPESPAADGGQLHVGDRILSVNNKSIIGADYQSAMKLIRVAGENLTLIVAKGNHSVATKISSTSC</sequence>
<dbReference type="PANTHER" id="PTHR16027:SF9">
    <property type="entry name" value="RAS-ASSOCIATING AND DILUTE DOMAIN-CONTAINING PROTEIN"/>
    <property type="match status" value="1"/>
</dbReference>
<proteinExistence type="predicted"/>
<dbReference type="Proteomes" id="UP001217089">
    <property type="component" value="Unassembled WGS sequence"/>
</dbReference>
<dbReference type="InterPro" id="IPR052072">
    <property type="entry name" value="Vascular_dev_regulator"/>
</dbReference>
<evidence type="ECO:0000313" key="4">
    <source>
        <dbReference type="Proteomes" id="UP001217089"/>
    </source>
</evidence>
<reference evidence="3 4" key="1">
    <citation type="submission" date="2022-12" db="EMBL/GenBank/DDBJ databases">
        <title>Chromosome-level genome of Tegillarca granosa.</title>
        <authorList>
            <person name="Kim J."/>
        </authorList>
    </citation>
    <scope>NUCLEOTIDE SEQUENCE [LARGE SCALE GENOMIC DNA]</scope>
    <source>
        <strain evidence="3">Teg-2019</strain>
        <tissue evidence="3">Adductor muscle</tissue>
    </source>
</reference>
<comment type="caution">
    <text evidence="3">The sequence shown here is derived from an EMBL/GenBank/DDBJ whole genome shotgun (WGS) entry which is preliminary data.</text>
</comment>
<dbReference type="PANTHER" id="PTHR16027">
    <property type="entry name" value="DILUTE DOMAIN-CONTAINING PROTEIN YPR089W"/>
    <property type="match status" value="1"/>
</dbReference>
<feature type="compositionally biased region" description="Polar residues" evidence="1">
    <location>
        <begin position="458"/>
        <end position="467"/>
    </location>
</feature>
<dbReference type="Gene3D" id="2.30.42.10">
    <property type="match status" value="1"/>
</dbReference>
<evidence type="ECO:0000259" key="2">
    <source>
        <dbReference type="PROSITE" id="PS50106"/>
    </source>
</evidence>
<dbReference type="InterPro" id="IPR001478">
    <property type="entry name" value="PDZ"/>
</dbReference>
<feature type="domain" description="PDZ" evidence="2">
    <location>
        <begin position="626"/>
        <end position="711"/>
    </location>
</feature>
<feature type="compositionally biased region" description="Basic and acidic residues" evidence="1">
    <location>
        <begin position="416"/>
        <end position="428"/>
    </location>
</feature>
<dbReference type="SUPFAM" id="SSF50156">
    <property type="entry name" value="PDZ domain-like"/>
    <property type="match status" value="1"/>
</dbReference>
<name>A0ABQ9FRB7_TEGGR</name>
<dbReference type="SMART" id="SM00228">
    <property type="entry name" value="PDZ"/>
    <property type="match status" value="1"/>
</dbReference>
<dbReference type="EMBL" id="JARBDR010000214">
    <property type="protein sequence ID" value="KAJ8319217.1"/>
    <property type="molecule type" value="Genomic_DNA"/>
</dbReference>
<accession>A0ABQ9FRB7</accession>
<organism evidence="3 4">
    <name type="scientific">Tegillarca granosa</name>
    <name type="common">Malaysian cockle</name>
    <name type="synonym">Anadara granosa</name>
    <dbReference type="NCBI Taxonomy" id="220873"/>
    <lineage>
        <taxon>Eukaryota</taxon>
        <taxon>Metazoa</taxon>
        <taxon>Spiralia</taxon>
        <taxon>Lophotrochozoa</taxon>
        <taxon>Mollusca</taxon>
        <taxon>Bivalvia</taxon>
        <taxon>Autobranchia</taxon>
        <taxon>Pteriomorphia</taxon>
        <taxon>Arcoida</taxon>
        <taxon>Arcoidea</taxon>
        <taxon>Arcidae</taxon>
        <taxon>Tegillarca</taxon>
    </lineage>
</organism>
<dbReference type="InterPro" id="IPR036034">
    <property type="entry name" value="PDZ_sf"/>
</dbReference>
<gene>
    <name evidence="3" type="ORF">KUTeg_004308</name>
</gene>
<evidence type="ECO:0000313" key="3">
    <source>
        <dbReference type="EMBL" id="KAJ8319217.1"/>
    </source>
</evidence>
<protein>
    <recommendedName>
        <fullName evidence="2">PDZ domain-containing protein</fullName>
    </recommendedName>
</protein>
<feature type="region of interest" description="Disordered" evidence="1">
    <location>
        <begin position="379"/>
        <end position="467"/>
    </location>
</feature>
<evidence type="ECO:0000256" key="1">
    <source>
        <dbReference type="SAM" id="MobiDB-lite"/>
    </source>
</evidence>